<keyword evidence="1" id="KW-1133">Transmembrane helix</keyword>
<protein>
    <recommendedName>
        <fullName evidence="2">Regulatory protein YycH domain-containing protein</fullName>
    </recommendedName>
</protein>
<dbReference type="InterPro" id="IPR009996">
    <property type="entry name" value="YycH"/>
</dbReference>
<keyword evidence="1" id="KW-0812">Transmembrane</keyword>
<keyword evidence="4" id="KW-1185">Reference proteome</keyword>
<dbReference type="KEGG" id="ntr:B0W44_17555"/>
<accession>A0A1U9KB85</accession>
<dbReference type="STRING" id="1471761.B0W44_17555"/>
<dbReference type="Proteomes" id="UP000188603">
    <property type="component" value="Chromosome"/>
</dbReference>
<dbReference type="Pfam" id="PF07435">
    <property type="entry name" value="YycH"/>
    <property type="match status" value="1"/>
</dbReference>
<proteinExistence type="predicted"/>
<dbReference type="InterPro" id="IPR042274">
    <property type="entry name" value="YycH/YycI_2"/>
</dbReference>
<name>A0A1U9KB85_9BACL</name>
<evidence type="ECO:0000259" key="2">
    <source>
        <dbReference type="Pfam" id="PF07435"/>
    </source>
</evidence>
<dbReference type="AlphaFoldDB" id="A0A1U9KB85"/>
<dbReference type="EMBL" id="CP019699">
    <property type="protein sequence ID" value="AQS57276.1"/>
    <property type="molecule type" value="Genomic_DNA"/>
</dbReference>
<dbReference type="CDD" id="cd15787">
    <property type="entry name" value="YycH_N"/>
    <property type="match status" value="1"/>
</dbReference>
<feature type="transmembrane region" description="Helical" evidence="1">
    <location>
        <begin position="7"/>
        <end position="27"/>
    </location>
</feature>
<sequence length="450" mass="51759">MIERVKSVVLTILILTSLVLSGVLWYGSPNVEEMNRNDYIPQQLIGESRQLEDLVKPRSVVYHSGDGRHFMSFSGDAVYDSITASMPEWQVTRLEEKVMTTSEWKSFLNGYRSLELRFPVSIPTALFAERLSPGMEPGERLTEIDRIWVYRLQNEWNVLLISDVENRMYEGKLILDSGEDVFEQVSELGPLRVTPVMERIVSANPYEPIRMKIHYFPEGEMSMPEWEASLEEIDLEQLKNLLFLDPSLVRTVTDAEEGAVVMQDGSRTVRYVEANRMIYYQNYKVKLDVTPIVQDFHDAVQFVNHHGGWMGDHYLANLDEAKNGDKGNRYEFRLMKDGLPVYAQGDDWRGTLLTVESKGGHVLRYDRSLHFASEEEYIASRPVVNGMFDLERLTTEFDMADVRDMFPAYRVTREDGVLRYVPGWRIQFANGDETWFEPSADGGGEADGLE</sequence>
<reference evidence="3 4" key="1">
    <citation type="journal article" date="2015" name="Int. J. Syst. Evol. Microbiol.">
        <title>Novibacillus thermophilus gen. nov., sp. nov., a Gram-staining-negative and moderately thermophilic member of the family Thermoactinomycetaceae.</title>
        <authorList>
            <person name="Yang G."/>
            <person name="Chen J."/>
            <person name="Zhou S."/>
        </authorList>
    </citation>
    <scope>NUCLEOTIDE SEQUENCE [LARGE SCALE GENOMIC DNA]</scope>
    <source>
        <strain evidence="3 4">SG-1</strain>
    </source>
</reference>
<evidence type="ECO:0000313" key="3">
    <source>
        <dbReference type="EMBL" id="AQS57276.1"/>
    </source>
</evidence>
<keyword evidence="1" id="KW-0472">Membrane</keyword>
<dbReference type="Gene3D" id="3.30.310.160">
    <property type="entry name" value="YycH protein, domain 2"/>
    <property type="match status" value="1"/>
</dbReference>
<organism evidence="3 4">
    <name type="scientific">Novibacillus thermophilus</name>
    <dbReference type="NCBI Taxonomy" id="1471761"/>
    <lineage>
        <taxon>Bacteria</taxon>
        <taxon>Bacillati</taxon>
        <taxon>Bacillota</taxon>
        <taxon>Bacilli</taxon>
        <taxon>Bacillales</taxon>
        <taxon>Thermoactinomycetaceae</taxon>
        <taxon>Novibacillus</taxon>
    </lineage>
</organism>
<dbReference type="RefSeq" id="WP_077721146.1">
    <property type="nucleotide sequence ID" value="NZ_CP019699.1"/>
</dbReference>
<evidence type="ECO:0000256" key="1">
    <source>
        <dbReference type="SAM" id="Phobius"/>
    </source>
</evidence>
<evidence type="ECO:0000313" key="4">
    <source>
        <dbReference type="Proteomes" id="UP000188603"/>
    </source>
</evidence>
<feature type="domain" description="Regulatory protein YycH" evidence="2">
    <location>
        <begin position="3"/>
        <end position="424"/>
    </location>
</feature>
<gene>
    <name evidence="3" type="ORF">B0W44_17555</name>
</gene>
<dbReference type="OrthoDB" id="2382185at2"/>